<keyword evidence="1" id="KW-0732">Signal</keyword>
<evidence type="ECO:0000256" key="1">
    <source>
        <dbReference type="SAM" id="SignalP"/>
    </source>
</evidence>
<dbReference type="AlphaFoldDB" id="A0AAI8VSF9"/>
<dbReference type="Proteomes" id="UP001295740">
    <property type="component" value="Unassembled WGS sequence"/>
</dbReference>
<feature type="signal peptide" evidence="1">
    <location>
        <begin position="1"/>
        <end position="16"/>
    </location>
</feature>
<sequence>MKFSSAALVLLGGVSSDWHATSQRLYHALAFAQAQEGPYSRARKKTCAMAFDDNSDLILPAAESTISNTALSVRSAHSAGGGSGMVSREDAETITISKNHAARLIDISPQVNFDAAFIGGTDCALGVFFLSNFTGFLSAGSTELQVFSPNTGGADALIGIPFNITLDDKSHCLVKFDCELHRKGSLNFTISIRSDDDPGAVVITHSLETPGINSFFIAELVNMDVPCAD</sequence>
<dbReference type="EMBL" id="CAUWAG010000013">
    <property type="protein sequence ID" value="CAJ2509824.1"/>
    <property type="molecule type" value="Genomic_DNA"/>
</dbReference>
<organism evidence="2 3">
    <name type="scientific">Anthostomella pinea</name>
    <dbReference type="NCBI Taxonomy" id="933095"/>
    <lineage>
        <taxon>Eukaryota</taxon>
        <taxon>Fungi</taxon>
        <taxon>Dikarya</taxon>
        <taxon>Ascomycota</taxon>
        <taxon>Pezizomycotina</taxon>
        <taxon>Sordariomycetes</taxon>
        <taxon>Xylariomycetidae</taxon>
        <taxon>Xylariales</taxon>
        <taxon>Xylariaceae</taxon>
        <taxon>Anthostomella</taxon>
    </lineage>
</organism>
<feature type="chain" id="PRO_5042509276" evidence="1">
    <location>
        <begin position="17"/>
        <end position="229"/>
    </location>
</feature>
<protein>
    <submittedName>
        <fullName evidence="2">Uu.00g057240.m01.CDS01</fullName>
    </submittedName>
</protein>
<proteinExistence type="predicted"/>
<comment type="caution">
    <text evidence="2">The sequence shown here is derived from an EMBL/GenBank/DDBJ whole genome shotgun (WGS) entry which is preliminary data.</text>
</comment>
<evidence type="ECO:0000313" key="3">
    <source>
        <dbReference type="Proteomes" id="UP001295740"/>
    </source>
</evidence>
<name>A0AAI8VSF9_9PEZI</name>
<keyword evidence="3" id="KW-1185">Reference proteome</keyword>
<evidence type="ECO:0000313" key="2">
    <source>
        <dbReference type="EMBL" id="CAJ2509824.1"/>
    </source>
</evidence>
<accession>A0AAI8VSF9</accession>
<reference evidence="2" key="1">
    <citation type="submission" date="2023-10" db="EMBL/GenBank/DDBJ databases">
        <authorList>
            <person name="Hackl T."/>
        </authorList>
    </citation>
    <scope>NUCLEOTIDE SEQUENCE</scope>
</reference>
<gene>
    <name evidence="2" type="ORF">KHLLAP_LOCUS10292</name>
</gene>